<keyword evidence="1" id="KW-0472">Membrane</keyword>
<organism evidence="2 3">
    <name type="scientific">Nocardiopsis mangrovi</name>
    <dbReference type="NCBI Taxonomy" id="1179818"/>
    <lineage>
        <taxon>Bacteria</taxon>
        <taxon>Bacillati</taxon>
        <taxon>Actinomycetota</taxon>
        <taxon>Actinomycetes</taxon>
        <taxon>Streptosporangiales</taxon>
        <taxon>Nocardiopsidaceae</taxon>
        <taxon>Nocardiopsis</taxon>
    </lineage>
</organism>
<name>A0ABV9E5S7_9ACTN</name>
<keyword evidence="1" id="KW-0812">Transmembrane</keyword>
<dbReference type="EMBL" id="JBHSFQ010000039">
    <property type="protein sequence ID" value="MFC4565519.1"/>
    <property type="molecule type" value="Genomic_DNA"/>
</dbReference>
<keyword evidence="3" id="KW-1185">Reference proteome</keyword>
<protein>
    <recommendedName>
        <fullName evidence="4">DUF3618 domain-containing protein</fullName>
    </recommendedName>
</protein>
<evidence type="ECO:0000313" key="2">
    <source>
        <dbReference type="EMBL" id="MFC4565519.1"/>
    </source>
</evidence>
<gene>
    <name evidence="2" type="ORF">ACFO4E_26990</name>
</gene>
<evidence type="ECO:0008006" key="4">
    <source>
        <dbReference type="Google" id="ProtNLM"/>
    </source>
</evidence>
<sequence length="105" mass="11702">MDEMTSGEISRALDRIEKGFADHRREVAEHLGQMVSEQVYDLEVGALRNEVVALKGELAQALQDAKDSDHQRVVDRRWWIAAIAVPILLFLLNTALPILTGEGPP</sequence>
<reference evidence="3" key="1">
    <citation type="journal article" date="2019" name="Int. J. Syst. Evol. Microbiol.">
        <title>The Global Catalogue of Microorganisms (GCM) 10K type strain sequencing project: providing services to taxonomists for standard genome sequencing and annotation.</title>
        <authorList>
            <consortium name="The Broad Institute Genomics Platform"/>
            <consortium name="The Broad Institute Genome Sequencing Center for Infectious Disease"/>
            <person name="Wu L."/>
            <person name="Ma J."/>
        </authorList>
    </citation>
    <scope>NUCLEOTIDE SEQUENCE [LARGE SCALE GENOMIC DNA]</scope>
    <source>
        <strain evidence="3">XZYJ18</strain>
    </source>
</reference>
<comment type="caution">
    <text evidence="2">The sequence shown here is derived from an EMBL/GenBank/DDBJ whole genome shotgun (WGS) entry which is preliminary data.</text>
</comment>
<feature type="transmembrane region" description="Helical" evidence="1">
    <location>
        <begin position="78"/>
        <end position="99"/>
    </location>
</feature>
<accession>A0ABV9E5S7</accession>
<proteinExistence type="predicted"/>
<keyword evidence="1" id="KW-1133">Transmembrane helix</keyword>
<evidence type="ECO:0000256" key="1">
    <source>
        <dbReference type="SAM" id="Phobius"/>
    </source>
</evidence>
<dbReference type="RefSeq" id="WP_378579554.1">
    <property type="nucleotide sequence ID" value="NZ_JBHSFQ010000039.1"/>
</dbReference>
<evidence type="ECO:0000313" key="3">
    <source>
        <dbReference type="Proteomes" id="UP001595923"/>
    </source>
</evidence>
<dbReference type="Proteomes" id="UP001595923">
    <property type="component" value="Unassembled WGS sequence"/>
</dbReference>